<dbReference type="RefSeq" id="WP_159172468.1">
    <property type="nucleotide sequence ID" value="NZ_LR732308.1"/>
</dbReference>
<evidence type="ECO:0000259" key="4">
    <source>
        <dbReference type="PROSITE" id="PS50893"/>
    </source>
</evidence>
<dbReference type="Proteomes" id="UP000439752">
    <property type="component" value="Unassembled WGS sequence"/>
</dbReference>
<sequence length="234" mass="26211">MAVIEFKDVEYKSILKGISGTFREGKITTLVGPSGAGKTTCLKQINGLLSPDTGAISFKGTDLKDIDMMELRKKIGMAFQSAPMIAGTVYDNLNLPKAIFDQTLEQEEAKRLLERVDLKEIPLTQNVKELSGGEKSRIAIARTLVNRPDVLLLDEITASLDYRMVKEIEALVRKVQREFNVTVIWITHDLEQARRVSDDMWFLKDGQLIQQGTIELIEDSDNPVIEAFVKGVDQ</sequence>
<protein>
    <submittedName>
        <fullName evidence="5">Phosphate import ATP-binding protein PstB 1</fullName>
    </submittedName>
</protein>
<dbReference type="GO" id="GO:0005524">
    <property type="term" value="F:ATP binding"/>
    <property type="evidence" value="ECO:0007669"/>
    <property type="project" value="UniProtKB-KW"/>
</dbReference>
<reference evidence="5 6" key="1">
    <citation type="submission" date="2019-10" db="EMBL/GenBank/DDBJ databases">
        <authorList>
            <person name="Karimi E."/>
        </authorList>
    </citation>
    <scope>NUCLEOTIDE SEQUENCE [LARGE SCALE GENOMIC DNA]</scope>
    <source>
        <strain evidence="5">Exiguobacterium sp. 9Y</strain>
    </source>
</reference>
<dbReference type="InterPro" id="IPR003593">
    <property type="entry name" value="AAA+_ATPase"/>
</dbReference>
<dbReference type="Pfam" id="PF00005">
    <property type="entry name" value="ABC_tran"/>
    <property type="match status" value="1"/>
</dbReference>
<accession>A0A653IHP2</accession>
<feature type="domain" description="ABC transporter" evidence="4">
    <location>
        <begin position="4"/>
        <end position="230"/>
    </location>
</feature>
<evidence type="ECO:0000313" key="5">
    <source>
        <dbReference type="EMBL" id="VWX38559.1"/>
    </source>
</evidence>
<dbReference type="PROSITE" id="PS00211">
    <property type="entry name" value="ABC_TRANSPORTER_1"/>
    <property type="match status" value="1"/>
</dbReference>
<keyword evidence="2" id="KW-0547">Nucleotide-binding</keyword>
<dbReference type="InterPro" id="IPR027417">
    <property type="entry name" value="P-loop_NTPase"/>
</dbReference>
<dbReference type="PANTHER" id="PTHR43423:SF1">
    <property type="entry name" value="ABC TRANSPORTER I FAMILY MEMBER 17"/>
    <property type="match status" value="1"/>
</dbReference>
<evidence type="ECO:0000256" key="3">
    <source>
        <dbReference type="ARBA" id="ARBA00022840"/>
    </source>
</evidence>
<evidence type="ECO:0000256" key="1">
    <source>
        <dbReference type="ARBA" id="ARBA00022448"/>
    </source>
</evidence>
<evidence type="ECO:0000256" key="2">
    <source>
        <dbReference type="ARBA" id="ARBA00022741"/>
    </source>
</evidence>
<dbReference type="Gene3D" id="3.40.50.300">
    <property type="entry name" value="P-loop containing nucleotide triphosphate hydrolases"/>
    <property type="match status" value="1"/>
</dbReference>
<gene>
    <name evidence="5" type="primary">pstB</name>
    <name evidence="5" type="ORF">EXIGUO9Y_50010</name>
</gene>
<dbReference type="PROSITE" id="PS50893">
    <property type="entry name" value="ABC_TRANSPORTER_2"/>
    <property type="match status" value="1"/>
</dbReference>
<keyword evidence="3 5" id="KW-0067">ATP-binding</keyword>
<dbReference type="GO" id="GO:0016887">
    <property type="term" value="F:ATP hydrolysis activity"/>
    <property type="evidence" value="ECO:0007669"/>
    <property type="project" value="InterPro"/>
</dbReference>
<proteinExistence type="predicted"/>
<dbReference type="SMART" id="SM00382">
    <property type="entry name" value="AAA"/>
    <property type="match status" value="1"/>
</dbReference>
<organism evidence="5 6">
    <name type="scientific">Exiguobacterium oxidotolerans</name>
    <dbReference type="NCBI Taxonomy" id="223958"/>
    <lineage>
        <taxon>Bacteria</taxon>
        <taxon>Bacillati</taxon>
        <taxon>Bacillota</taxon>
        <taxon>Bacilli</taxon>
        <taxon>Bacillales</taxon>
        <taxon>Bacillales Family XII. Incertae Sedis</taxon>
        <taxon>Exiguobacterium</taxon>
    </lineage>
</organism>
<name>A0A653IHP2_9BACL</name>
<keyword evidence="6" id="KW-1185">Reference proteome</keyword>
<dbReference type="AlphaFoldDB" id="A0A653IHP2"/>
<evidence type="ECO:0000313" key="6">
    <source>
        <dbReference type="Proteomes" id="UP000439752"/>
    </source>
</evidence>
<dbReference type="SUPFAM" id="SSF52540">
    <property type="entry name" value="P-loop containing nucleoside triphosphate hydrolases"/>
    <property type="match status" value="1"/>
</dbReference>
<dbReference type="EMBL" id="CABWKQ010000045">
    <property type="protein sequence ID" value="VWX38559.1"/>
    <property type="molecule type" value="Genomic_DNA"/>
</dbReference>
<dbReference type="InterPro" id="IPR017871">
    <property type="entry name" value="ABC_transporter-like_CS"/>
</dbReference>
<keyword evidence="1" id="KW-0813">Transport</keyword>
<dbReference type="InterPro" id="IPR003439">
    <property type="entry name" value="ABC_transporter-like_ATP-bd"/>
</dbReference>
<dbReference type="PANTHER" id="PTHR43423">
    <property type="entry name" value="ABC TRANSPORTER I FAMILY MEMBER 17"/>
    <property type="match status" value="1"/>
</dbReference>